<keyword evidence="4" id="KW-1185">Reference proteome</keyword>
<feature type="transmembrane region" description="Helical" evidence="2">
    <location>
        <begin position="164"/>
        <end position="182"/>
    </location>
</feature>
<name>A0ABV3DRQ2_9ACTN</name>
<dbReference type="RefSeq" id="WP_358360585.1">
    <property type="nucleotide sequence ID" value="NZ_JBEZFP010000105.1"/>
</dbReference>
<feature type="transmembrane region" description="Helical" evidence="2">
    <location>
        <begin position="69"/>
        <end position="92"/>
    </location>
</feature>
<protein>
    <submittedName>
        <fullName evidence="3">ABC-2 family transporter protein</fullName>
    </submittedName>
</protein>
<sequence>MPSAAACPRPPSSRKPGPFGRGPYTDADPDTDPDSGRPSSSARALSDTVRCFLVLASAGFRRYSTYRQAMIAGVFTNVVFGAMLVAVLTAVAEAGGGRPGGYTAAQLVTFVWVGQGLLNVVWLWNWKELADRVAAGDVASDLLRPVDPLAAYAAADLGRAAQALLGRLLVPVVFGLVFYTMYLPQHAVTYPLFAVSVTAATLVSFAGRYLVNLSAFWLLDVRGPAMLWTLAVGILSGSYFPLRFLPEWAQWLLWCGTPFPSVFQIPLDVAVERTSGATAAATVLLQLVWAALMFALCVVVQRRAVVRLVVQGG</sequence>
<dbReference type="InterPro" id="IPR010390">
    <property type="entry name" value="ABC-2_transporter-like"/>
</dbReference>
<organism evidence="3 4">
    <name type="scientific">Streptodolium elevatio</name>
    <dbReference type="NCBI Taxonomy" id="3157996"/>
    <lineage>
        <taxon>Bacteria</taxon>
        <taxon>Bacillati</taxon>
        <taxon>Actinomycetota</taxon>
        <taxon>Actinomycetes</taxon>
        <taxon>Kitasatosporales</taxon>
        <taxon>Streptomycetaceae</taxon>
        <taxon>Streptodolium</taxon>
    </lineage>
</organism>
<evidence type="ECO:0000256" key="2">
    <source>
        <dbReference type="SAM" id="Phobius"/>
    </source>
</evidence>
<reference evidence="3 4" key="1">
    <citation type="submission" date="2024-06" db="EMBL/GenBank/DDBJ databases">
        <title>The Natural Products Discovery Center: Release of the First 8490 Sequenced Strains for Exploring Actinobacteria Biosynthetic Diversity.</title>
        <authorList>
            <person name="Kalkreuter E."/>
            <person name="Kautsar S.A."/>
            <person name="Yang D."/>
            <person name="Bader C.D."/>
            <person name="Teijaro C.N."/>
            <person name="Fluegel L."/>
            <person name="Davis C.M."/>
            <person name="Simpson J.R."/>
            <person name="Lauterbach L."/>
            <person name="Steele A.D."/>
            <person name="Gui C."/>
            <person name="Meng S."/>
            <person name="Li G."/>
            <person name="Viehrig K."/>
            <person name="Ye F."/>
            <person name="Su P."/>
            <person name="Kiefer A.F."/>
            <person name="Nichols A."/>
            <person name="Cepeda A.J."/>
            <person name="Yan W."/>
            <person name="Fan B."/>
            <person name="Jiang Y."/>
            <person name="Adhikari A."/>
            <person name="Zheng C.-J."/>
            <person name="Schuster L."/>
            <person name="Cowan T.M."/>
            <person name="Smanski M.J."/>
            <person name="Chevrette M.G."/>
            <person name="De Carvalho L.P.S."/>
            <person name="Shen B."/>
        </authorList>
    </citation>
    <scope>NUCLEOTIDE SEQUENCE [LARGE SCALE GENOMIC DNA]</scope>
    <source>
        <strain evidence="3 4">NPDC048946</strain>
    </source>
</reference>
<evidence type="ECO:0000313" key="3">
    <source>
        <dbReference type="EMBL" id="MEU8137947.1"/>
    </source>
</evidence>
<gene>
    <name evidence="3" type="ORF">AB0C36_31115</name>
</gene>
<dbReference type="PANTHER" id="PTHR36832">
    <property type="entry name" value="SLR1174 PROTEIN-RELATED"/>
    <property type="match status" value="1"/>
</dbReference>
<accession>A0ABV3DRQ2</accession>
<feature type="transmembrane region" description="Helical" evidence="2">
    <location>
        <begin position="188"/>
        <end position="211"/>
    </location>
</feature>
<feature type="region of interest" description="Disordered" evidence="1">
    <location>
        <begin position="1"/>
        <end position="42"/>
    </location>
</feature>
<dbReference type="Proteomes" id="UP001551482">
    <property type="component" value="Unassembled WGS sequence"/>
</dbReference>
<keyword evidence="2" id="KW-1133">Transmembrane helix</keyword>
<dbReference type="EMBL" id="JBEZFP010000105">
    <property type="protein sequence ID" value="MEU8137947.1"/>
    <property type="molecule type" value="Genomic_DNA"/>
</dbReference>
<dbReference type="PANTHER" id="PTHR36832:SF2">
    <property type="entry name" value="INTEGRAL MEMBRANE PROTEIN"/>
    <property type="match status" value="1"/>
</dbReference>
<feature type="transmembrane region" description="Helical" evidence="2">
    <location>
        <begin position="277"/>
        <end position="300"/>
    </location>
</feature>
<evidence type="ECO:0000313" key="4">
    <source>
        <dbReference type="Proteomes" id="UP001551482"/>
    </source>
</evidence>
<dbReference type="Pfam" id="PF06182">
    <property type="entry name" value="ABC2_membrane_6"/>
    <property type="match status" value="1"/>
</dbReference>
<feature type="transmembrane region" description="Helical" evidence="2">
    <location>
        <begin position="223"/>
        <end position="242"/>
    </location>
</feature>
<feature type="transmembrane region" description="Helical" evidence="2">
    <location>
        <begin position="104"/>
        <end position="124"/>
    </location>
</feature>
<evidence type="ECO:0000256" key="1">
    <source>
        <dbReference type="SAM" id="MobiDB-lite"/>
    </source>
</evidence>
<keyword evidence="2" id="KW-0812">Transmembrane</keyword>
<comment type="caution">
    <text evidence="3">The sequence shown here is derived from an EMBL/GenBank/DDBJ whole genome shotgun (WGS) entry which is preliminary data.</text>
</comment>
<proteinExistence type="predicted"/>
<keyword evidence="2" id="KW-0472">Membrane</keyword>